<feature type="transmembrane region" description="Helical" evidence="2">
    <location>
        <begin position="296"/>
        <end position="315"/>
    </location>
</feature>
<dbReference type="GO" id="GO:0080120">
    <property type="term" value="P:CAAX-box protein maturation"/>
    <property type="evidence" value="ECO:0007669"/>
    <property type="project" value="UniProtKB-ARBA"/>
</dbReference>
<gene>
    <name evidence="4" type="ORF">F5984_13055</name>
</gene>
<accession>A0A7J5TYG6</accession>
<keyword evidence="5" id="KW-1185">Reference proteome</keyword>
<feature type="domain" description="CAAX prenyl protease 2/Lysostaphin resistance protein A-like" evidence="3">
    <location>
        <begin position="182"/>
        <end position="272"/>
    </location>
</feature>
<sequence length="328" mass="36425">MLTDSTPTSHSADWSGGRRPERSAFSSLLILVGTILLGTTVGALLAMGAAFLVGLLSGNTTTPDLTALLTSPTRYPGAWNTIMLIQAISHVFTFLVPALVYWTLFEQRRVADFQLRPLHAVGGLSIVAILVIAFMPLNGLIIEWNQALQLPETLAPLERWMRAKEDELGELTKYLTRFDTPAQLIIALLVIAVLPAIGEEVLFRGVLQRRFIDWLGGNPHLGIWLAAAVFSAIHMQFYGFFPRLLLGALFGYLYVWSGNIWVPILAHFVNNGFTVVMVYLRQRQVVSLDIEDTQSVPVSAALFSLALCLGLMYYFRQSNQSETLDSRR</sequence>
<reference evidence="4 5" key="1">
    <citation type="submission" date="2019-10" db="EMBL/GenBank/DDBJ databases">
        <title>Rudanella paleaurantiibacter sp. nov., isolated from sludge.</title>
        <authorList>
            <person name="Xu S.Q."/>
        </authorList>
    </citation>
    <scope>NUCLEOTIDE SEQUENCE [LARGE SCALE GENOMIC DNA]</scope>
    <source>
        <strain evidence="4 5">HX-22-17</strain>
    </source>
</reference>
<evidence type="ECO:0000313" key="5">
    <source>
        <dbReference type="Proteomes" id="UP000488299"/>
    </source>
</evidence>
<evidence type="ECO:0000256" key="2">
    <source>
        <dbReference type="SAM" id="Phobius"/>
    </source>
</evidence>
<keyword evidence="2" id="KW-1133">Transmembrane helix</keyword>
<dbReference type="InterPro" id="IPR003675">
    <property type="entry name" value="Rce1/LyrA-like_dom"/>
</dbReference>
<feature type="transmembrane region" description="Helical" evidence="2">
    <location>
        <begin position="77"/>
        <end position="105"/>
    </location>
</feature>
<comment type="caution">
    <text evidence="4">The sequence shown here is derived from an EMBL/GenBank/DDBJ whole genome shotgun (WGS) entry which is preliminary data.</text>
</comment>
<dbReference type="GO" id="GO:0006508">
    <property type="term" value="P:proteolysis"/>
    <property type="evidence" value="ECO:0007669"/>
    <property type="project" value="UniProtKB-KW"/>
</dbReference>
<dbReference type="Proteomes" id="UP000488299">
    <property type="component" value="Unassembled WGS sequence"/>
</dbReference>
<evidence type="ECO:0000259" key="3">
    <source>
        <dbReference type="Pfam" id="PF02517"/>
    </source>
</evidence>
<feature type="transmembrane region" description="Helical" evidence="2">
    <location>
        <begin position="223"/>
        <end position="240"/>
    </location>
</feature>
<dbReference type="EMBL" id="WELI01000005">
    <property type="protein sequence ID" value="KAB7730105.1"/>
    <property type="molecule type" value="Genomic_DNA"/>
</dbReference>
<keyword evidence="4" id="KW-0482">Metalloprotease</keyword>
<protein>
    <submittedName>
        <fullName evidence="4">CPBP family intramembrane metalloprotease</fullName>
    </submittedName>
</protein>
<dbReference type="PANTHER" id="PTHR43592:SF15">
    <property type="entry name" value="CAAX AMINO TERMINAL PROTEASE FAMILY PROTEIN"/>
    <property type="match status" value="1"/>
</dbReference>
<dbReference type="Pfam" id="PF02517">
    <property type="entry name" value="Rce1-like"/>
    <property type="match status" value="1"/>
</dbReference>
<dbReference type="PANTHER" id="PTHR43592">
    <property type="entry name" value="CAAX AMINO TERMINAL PROTEASE"/>
    <property type="match status" value="1"/>
</dbReference>
<feature type="compositionally biased region" description="Polar residues" evidence="1">
    <location>
        <begin position="1"/>
        <end position="12"/>
    </location>
</feature>
<keyword evidence="2" id="KW-0812">Transmembrane</keyword>
<dbReference type="RefSeq" id="WP_152124714.1">
    <property type="nucleotide sequence ID" value="NZ_WELI01000005.1"/>
</dbReference>
<keyword evidence="4" id="KW-0378">Hydrolase</keyword>
<keyword evidence="2" id="KW-0472">Membrane</keyword>
<feature type="transmembrane region" description="Helical" evidence="2">
    <location>
        <begin position="182"/>
        <end position="203"/>
    </location>
</feature>
<evidence type="ECO:0000313" key="4">
    <source>
        <dbReference type="EMBL" id="KAB7730105.1"/>
    </source>
</evidence>
<feature type="region of interest" description="Disordered" evidence="1">
    <location>
        <begin position="1"/>
        <end position="20"/>
    </location>
</feature>
<dbReference type="GO" id="GO:0008237">
    <property type="term" value="F:metallopeptidase activity"/>
    <property type="evidence" value="ECO:0007669"/>
    <property type="project" value="UniProtKB-KW"/>
</dbReference>
<dbReference type="GO" id="GO:0004175">
    <property type="term" value="F:endopeptidase activity"/>
    <property type="evidence" value="ECO:0007669"/>
    <property type="project" value="UniProtKB-ARBA"/>
</dbReference>
<keyword evidence="4" id="KW-0645">Protease</keyword>
<evidence type="ECO:0000256" key="1">
    <source>
        <dbReference type="SAM" id="MobiDB-lite"/>
    </source>
</evidence>
<feature type="transmembrane region" description="Helical" evidence="2">
    <location>
        <begin position="28"/>
        <end position="57"/>
    </location>
</feature>
<dbReference type="AlphaFoldDB" id="A0A7J5TYG6"/>
<feature type="transmembrane region" description="Helical" evidence="2">
    <location>
        <begin position="117"/>
        <end position="142"/>
    </location>
</feature>
<organism evidence="4 5">
    <name type="scientific">Rudanella paleaurantiibacter</name>
    <dbReference type="NCBI Taxonomy" id="2614655"/>
    <lineage>
        <taxon>Bacteria</taxon>
        <taxon>Pseudomonadati</taxon>
        <taxon>Bacteroidota</taxon>
        <taxon>Cytophagia</taxon>
        <taxon>Cytophagales</taxon>
        <taxon>Cytophagaceae</taxon>
        <taxon>Rudanella</taxon>
    </lineage>
</organism>
<name>A0A7J5TYG6_9BACT</name>
<proteinExistence type="predicted"/>
<feature type="transmembrane region" description="Helical" evidence="2">
    <location>
        <begin position="260"/>
        <end position="280"/>
    </location>
</feature>